<evidence type="ECO:0000259" key="5">
    <source>
        <dbReference type="PROSITE" id="PS50977"/>
    </source>
</evidence>
<dbReference type="PRINTS" id="PR00455">
    <property type="entry name" value="HTHTETR"/>
</dbReference>
<dbReference type="RefSeq" id="WP_264981147.1">
    <property type="nucleotide sequence ID" value="NZ_AP026708.1"/>
</dbReference>
<dbReference type="EMBL" id="AP026708">
    <property type="protein sequence ID" value="BDQ34248.1"/>
    <property type="molecule type" value="Genomic_DNA"/>
</dbReference>
<dbReference type="PROSITE" id="PS50977">
    <property type="entry name" value="HTH_TETR_2"/>
    <property type="match status" value="1"/>
</dbReference>
<evidence type="ECO:0000256" key="1">
    <source>
        <dbReference type="ARBA" id="ARBA00023015"/>
    </source>
</evidence>
<keyword evidence="2 4" id="KW-0238">DNA-binding</keyword>
<proteinExistence type="predicted"/>
<dbReference type="SUPFAM" id="SSF46689">
    <property type="entry name" value="Homeodomain-like"/>
    <property type="match status" value="1"/>
</dbReference>
<evidence type="ECO:0000313" key="6">
    <source>
        <dbReference type="EMBL" id="BDQ34248.1"/>
    </source>
</evidence>
<keyword evidence="7" id="KW-1185">Reference proteome</keyword>
<dbReference type="InterPro" id="IPR025996">
    <property type="entry name" value="MT1864/Rv1816-like_C"/>
</dbReference>
<name>A0ABM8AS50_9BACT</name>
<dbReference type="Pfam" id="PF00440">
    <property type="entry name" value="TetR_N"/>
    <property type="match status" value="1"/>
</dbReference>
<sequence>MSTKKRRERDKERMRHRILDAAKQLFVKEGFDNVSMRMIAARIEYSPAAIYRYFANKREILSVLREEGFARYVRRQEMGKEAYPDPMERLREGGRAYIRFALSEPEYYHLMFSTSCEQVDLEGEWAASSMASFNNFKDTVEECIATGYFGDVRVDTVVFGMWSGVHGLAHLMSTGQVDVLKGDGDVDPLLDAILDFWMRPGVKTAEQ</sequence>
<feature type="domain" description="HTH tetR-type" evidence="5">
    <location>
        <begin position="12"/>
        <end position="72"/>
    </location>
</feature>
<dbReference type="InterPro" id="IPR001647">
    <property type="entry name" value="HTH_TetR"/>
</dbReference>
<evidence type="ECO:0000256" key="4">
    <source>
        <dbReference type="PROSITE-ProRule" id="PRU00335"/>
    </source>
</evidence>
<accession>A0ABM8AS50</accession>
<feature type="DNA-binding region" description="H-T-H motif" evidence="4">
    <location>
        <begin position="35"/>
        <end position="54"/>
    </location>
</feature>
<dbReference type="Gene3D" id="1.10.357.10">
    <property type="entry name" value="Tetracycline Repressor, domain 2"/>
    <property type="match status" value="1"/>
</dbReference>
<dbReference type="Proteomes" id="UP001061361">
    <property type="component" value="Chromosome"/>
</dbReference>
<dbReference type="PANTHER" id="PTHR30055">
    <property type="entry name" value="HTH-TYPE TRANSCRIPTIONAL REGULATOR RUTR"/>
    <property type="match status" value="1"/>
</dbReference>
<evidence type="ECO:0000256" key="2">
    <source>
        <dbReference type="ARBA" id="ARBA00023125"/>
    </source>
</evidence>
<dbReference type="InterPro" id="IPR050109">
    <property type="entry name" value="HTH-type_TetR-like_transc_reg"/>
</dbReference>
<dbReference type="InterPro" id="IPR036271">
    <property type="entry name" value="Tet_transcr_reg_TetR-rel_C_sf"/>
</dbReference>
<reference evidence="6" key="1">
    <citation type="submission" date="2022-08" db="EMBL/GenBank/DDBJ databases">
        <title>Genome Sequence of the sulphate-reducing bacterium, Pseudodesulfovibrio portus JCM14722.</title>
        <authorList>
            <person name="Kondo R."/>
            <person name="Kataoka T."/>
        </authorList>
    </citation>
    <scope>NUCLEOTIDE SEQUENCE</scope>
    <source>
        <strain evidence="6">JCM 14722</strain>
    </source>
</reference>
<keyword evidence="3" id="KW-0804">Transcription</keyword>
<evidence type="ECO:0000313" key="7">
    <source>
        <dbReference type="Proteomes" id="UP001061361"/>
    </source>
</evidence>
<protein>
    <submittedName>
        <fullName evidence="6">TetR family transcriptional regulator</fullName>
    </submittedName>
</protein>
<dbReference type="Pfam" id="PF13305">
    <property type="entry name" value="TetR_C_33"/>
    <property type="match status" value="1"/>
</dbReference>
<dbReference type="SUPFAM" id="SSF48498">
    <property type="entry name" value="Tetracyclin repressor-like, C-terminal domain"/>
    <property type="match status" value="1"/>
</dbReference>
<evidence type="ECO:0000256" key="3">
    <source>
        <dbReference type="ARBA" id="ARBA00023163"/>
    </source>
</evidence>
<dbReference type="InterPro" id="IPR009057">
    <property type="entry name" value="Homeodomain-like_sf"/>
</dbReference>
<dbReference type="PANTHER" id="PTHR30055:SF212">
    <property type="entry name" value="TETR-FAMILY FAMILY TRANSCRIPTIONAL REGULATOR"/>
    <property type="match status" value="1"/>
</dbReference>
<organism evidence="6 7">
    <name type="scientific">Pseudodesulfovibrio portus</name>
    <dbReference type="NCBI Taxonomy" id="231439"/>
    <lineage>
        <taxon>Bacteria</taxon>
        <taxon>Pseudomonadati</taxon>
        <taxon>Thermodesulfobacteriota</taxon>
        <taxon>Desulfovibrionia</taxon>
        <taxon>Desulfovibrionales</taxon>
        <taxon>Desulfovibrionaceae</taxon>
    </lineage>
</organism>
<gene>
    <name evidence="6" type="ORF">JCM14722_17900</name>
</gene>
<keyword evidence="1" id="KW-0805">Transcription regulation</keyword>